<evidence type="ECO:0000313" key="2">
    <source>
        <dbReference type="EMBL" id="CAH2073955.1"/>
    </source>
</evidence>
<keyword evidence="1" id="KW-1133">Transmembrane helix</keyword>
<keyword evidence="1" id="KW-0472">Membrane</keyword>
<dbReference type="EMBL" id="OW152819">
    <property type="protein sequence ID" value="CAH2073955.1"/>
    <property type="molecule type" value="Genomic_DNA"/>
</dbReference>
<evidence type="ECO:0000256" key="1">
    <source>
        <dbReference type="SAM" id="Phobius"/>
    </source>
</evidence>
<keyword evidence="3" id="KW-1185">Reference proteome</keyword>
<feature type="transmembrane region" description="Helical" evidence="1">
    <location>
        <begin position="37"/>
        <end position="56"/>
    </location>
</feature>
<sequence length="96" mass="10977">MKTKTALMSLLAMEIPVIRHVEVTLFAYQMKNAFEEFVGLFATATMHVIVVIYVKIEYVNKVVAMTMLVIMIKPVWMDNAKILVKRVKVAEFVLNA</sequence>
<gene>
    <name evidence="2" type="ORF">IPOD504_LOCUS15868</name>
</gene>
<organism evidence="2 3">
    <name type="scientific">Iphiclides podalirius</name>
    <name type="common">scarce swallowtail</name>
    <dbReference type="NCBI Taxonomy" id="110791"/>
    <lineage>
        <taxon>Eukaryota</taxon>
        <taxon>Metazoa</taxon>
        <taxon>Ecdysozoa</taxon>
        <taxon>Arthropoda</taxon>
        <taxon>Hexapoda</taxon>
        <taxon>Insecta</taxon>
        <taxon>Pterygota</taxon>
        <taxon>Neoptera</taxon>
        <taxon>Endopterygota</taxon>
        <taxon>Lepidoptera</taxon>
        <taxon>Glossata</taxon>
        <taxon>Ditrysia</taxon>
        <taxon>Papilionoidea</taxon>
        <taxon>Papilionidae</taxon>
        <taxon>Papilioninae</taxon>
        <taxon>Iphiclides</taxon>
    </lineage>
</organism>
<evidence type="ECO:0000313" key="3">
    <source>
        <dbReference type="Proteomes" id="UP000837857"/>
    </source>
</evidence>
<name>A0ABN8J132_9NEOP</name>
<proteinExistence type="predicted"/>
<feature type="non-terminal residue" evidence="2">
    <location>
        <position position="96"/>
    </location>
</feature>
<keyword evidence="1" id="KW-0812">Transmembrane</keyword>
<dbReference type="Proteomes" id="UP000837857">
    <property type="component" value="Chromosome 7"/>
</dbReference>
<reference evidence="2" key="1">
    <citation type="submission" date="2022-03" db="EMBL/GenBank/DDBJ databases">
        <authorList>
            <person name="Martin H S."/>
        </authorList>
    </citation>
    <scope>NUCLEOTIDE SEQUENCE</scope>
</reference>
<accession>A0ABN8J132</accession>
<protein>
    <submittedName>
        <fullName evidence="2">Uncharacterized protein</fullName>
    </submittedName>
</protein>